<gene>
    <name evidence="1" type="ORF">D7S86_06740</name>
</gene>
<evidence type="ECO:0000313" key="2">
    <source>
        <dbReference type="Proteomes" id="UP000270342"/>
    </source>
</evidence>
<comment type="caution">
    <text evidence="1">The sequence shown here is derived from an EMBL/GenBank/DDBJ whole genome shotgun (WGS) entry which is preliminary data.</text>
</comment>
<dbReference type="PROSITE" id="PS51257">
    <property type="entry name" value="PROKAR_LIPOPROTEIN"/>
    <property type="match status" value="1"/>
</dbReference>
<reference evidence="1 2" key="1">
    <citation type="submission" date="2018-10" db="EMBL/GenBank/DDBJ databases">
        <title>Robbsia sp. DHC34, isolated from soil.</title>
        <authorList>
            <person name="Gao Z.-H."/>
            <person name="Qiu L.-H."/>
        </authorList>
    </citation>
    <scope>NUCLEOTIDE SEQUENCE [LARGE SCALE GENOMIC DNA]</scope>
    <source>
        <strain evidence="1 2">DHC34</strain>
    </source>
</reference>
<evidence type="ECO:0000313" key="1">
    <source>
        <dbReference type="EMBL" id="RKP57637.1"/>
    </source>
</evidence>
<name>A0A494Y7U4_9BURK</name>
<proteinExistence type="predicted"/>
<organism evidence="1 2">
    <name type="scientific">Pararobbsia silviterrae</name>
    <dbReference type="NCBI Taxonomy" id="1792498"/>
    <lineage>
        <taxon>Bacteria</taxon>
        <taxon>Pseudomonadati</taxon>
        <taxon>Pseudomonadota</taxon>
        <taxon>Betaproteobacteria</taxon>
        <taxon>Burkholderiales</taxon>
        <taxon>Burkholderiaceae</taxon>
        <taxon>Pararobbsia</taxon>
    </lineage>
</organism>
<sequence length="425" mass="43097">MRGVGDQNSLDHIMQIKKIAFCLGVCALLAACGGDGSTAATPGQSVAQTQPLPSGSTYIATASFGDTIKVQLDAPSAGDVTITFVNSQFGLSGSITSPYSTSSSGRYSAYDFTASGAPDVLTNGASGIVFVFNIAADGTGNGTLNGTFGDVPNVKAGSGTLTGQVTGSNNGVTTVAGLAGTYSFIKLSGDYTSAGTATGDQDADTGQIKINADGTFRACPSAAYSDTCMDDEDPSLADTGTIAVDADQTDYPGAFDLTLNGLMYGRLFASTANGAITLMLDQAGTNSDGTYRTGSWVLQSASTLVSGTDDGEFYCEEPTLGNDDVATGDISSVYTTISGTTLGFISDSTLAFNTSFSAVNSSSTPTPVAINGLMSTTYTNTNQTQSAMMLLPISSNAIAYLDEPAGDGFFVQGLCLRTVAPPPPP</sequence>
<dbReference type="AlphaFoldDB" id="A0A494Y7U4"/>
<protein>
    <submittedName>
        <fullName evidence="1">Uncharacterized protein</fullName>
    </submittedName>
</protein>
<accession>A0A494Y7U4</accession>
<dbReference type="Proteomes" id="UP000270342">
    <property type="component" value="Unassembled WGS sequence"/>
</dbReference>
<keyword evidence="2" id="KW-1185">Reference proteome</keyword>
<dbReference type="EMBL" id="RBZU01000002">
    <property type="protein sequence ID" value="RKP57637.1"/>
    <property type="molecule type" value="Genomic_DNA"/>
</dbReference>